<comment type="caution">
    <text evidence="2">The sequence shown here is derived from an EMBL/GenBank/DDBJ whole genome shotgun (WGS) entry which is preliminary data.</text>
</comment>
<accession>A0ABQ3HK82</accession>
<dbReference type="Proteomes" id="UP000597341">
    <property type="component" value="Unassembled WGS sequence"/>
</dbReference>
<evidence type="ECO:0000313" key="3">
    <source>
        <dbReference type="Proteomes" id="UP000597341"/>
    </source>
</evidence>
<evidence type="ECO:0000313" key="2">
    <source>
        <dbReference type="EMBL" id="GHE17116.1"/>
    </source>
</evidence>
<keyword evidence="3" id="KW-1185">Reference proteome</keyword>
<protein>
    <recommendedName>
        <fullName evidence="4">Lipoprotein LpqN</fullName>
    </recommendedName>
</protein>
<sequence length="187" mass="19837">MALTMAAGLSGCSGAGDGPSASGTGGASESPSESPSLTPTVELPESTPSAEPASGPRLAVGEIRVNAPARWKQDYDTVVVDGAVGREGSLLLSVASTSGEQLSLRQAERYFWNRNKQPENYEAQDGVVMGNINAGYYTYGDSSIDAHVVTTWDAGYVVKVELRFYPRIPQDRQREIVESVIASYESA</sequence>
<feature type="compositionally biased region" description="Low complexity" evidence="1">
    <location>
        <begin position="18"/>
        <end position="36"/>
    </location>
</feature>
<evidence type="ECO:0000256" key="1">
    <source>
        <dbReference type="SAM" id="MobiDB-lite"/>
    </source>
</evidence>
<organism evidence="2 3">
    <name type="scientific">Nocardioides flavus</name>
    <name type="common">ex Wang et al. 2016</name>
    <dbReference type="NCBI Taxonomy" id="2058780"/>
    <lineage>
        <taxon>Bacteria</taxon>
        <taxon>Bacillati</taxon>
        <taxon>Actinomycetota</taxon>
        <taxon>Actinomycetes</taxon>
        <taxon>Propionibacteriales</taxon>
        <taxon>Nocardioidaceae</taxon>
        <taxon>Nocardioides</taxon>
    </lineage>
</organism>
<reference evidence="3" key="1">
    <citation type="journal article" date="2019" name="Int. J. Syst. Evol. Microbiol.">
        <title>The Global Catalogue of Microorganisms (GCM) 10K type strain sequencing project: providing services to taxonomists for standard genome sequencing and annotation.</title>
        <authorList>
            <consortium name="The Broad Institute Genomics Platform"/>
            <consortium name="The Broad Institute Genome Sequencing Center for Infectious Disease"/>
            <person name="Wu L."/>
            <person name="Ma J."/>
        </authorList>
    </citation>
    <scope>NUCLEOTIDE SEQUENCE [LARGE SCALE GENOMIC DNA]</scope>
    <source>
        <strain evidence="3">CGMCC 1.12791</strain>
    </source>
</reference>
<feature type="region of interest" description="Disordered" evidence="1">
    <location>
        <begin position="1"/>
        <end position="59"/>
    </location>
</feature>
<name>A0ABQ3HK82_9ACTN</name>
<gene>
    <name evidence="2" type="ORF">GCM10011376_17260</name>
</gene>
<proteinExistence type="predicted"/>
<evidence type="ECO:0008006" key="4">
    <source>
        <dbReference type="Google" id="ProtNLM"/>
    </source>
</evidence>
<dbReference type="EMBL" id="BNAD01000003">
    <property type="protein sequence ID" value="GHE17116.1"/>
    <property type="molecule type" value="Genomic_DNA"/>
</dbReference>